<evidence type="ECO:0000256" key="2">
    <source>
        <dbReference type="ARBA" id="ARBA00023125"/>
    </source>
</evidence>
<dbReference type="PANTHER" id="PTHR40661:SF3">
    <property type="entry name" value="FELS-1 PROPHAGE TRANSCRIPTIONAL REGULATOR"/>
    <property type="match status" value="1"/>
</dbReference>
<keyword evidence="3" id="KW-0804">Transcription</keyword>
<dbReference type="GO" id="GO:0003677">
    <property type="term" value="F:DNA binding"/>
    <property type="evidence" value="ECO:0007669"/>
    <property type="project" value="UniProtKB-KW"/>
</dbReference>
<dbReference type="InterPro" id="IPR015927">
    <property type="entry name" value="Peptidase_S24_S26A/B/C"/>
</dbReference>
<feature type="domain" description="Peptidase S24/S26A/S26B/S26C" evidence="4">
    <location>
        <begin position="129"/>
        <end position="253"/>
    </location>
</feature>
<comment type="caution">
    <text evidence="5">The sequence shown here is derived from an EMBL/GenBank/DDBJ whole genome shotgun (WGS) entry which is preliminary data.</text>
</comment>
<evidence type="ECO:0000313" key="6">
    <source>
        <dbReference type="Proteomes" id="UP000013084"/>
    </source>
</evidence>
<reference evidence="5 6" key="1">
    <citation type="submission" date="2013-02" db="EMBL/GenBank/DDBJ databases">
        <title>The Genome Sequence of Acinetobacter sp. CIP 70.18.</title>
        <authorList>
            <consortium name="The Broad Institute Genome Sequencing Platform"/>
            <consortium name="The Broad Institute Genome Sequencing Center for Infectious Disease"/>
            <person name="Cerqueira G."/>
            <person name="Feldgarden M."/>
            <person name="Courvalin P."/>
            <person name="Perichon B."/>
            <person name="Grillot-Courvalin C."/>
            <person name="Clermont D."/>
            <person name="Rocha E."/>
            <person name="Yoon E.-J."/>
            <person name="Nemec A."/>
            <person name="Walker B."/>
            <person name="Young S.K."/>
            <person name="Zeng Q."/>
            <person name="Gargeya S."/>
            <person name="Fitzgerald M."/>
            <person name="Haas B."/>
            <person name="Abouelleil A."/>
            <person name="Alvarado L."/>
            <person name="Arachchi H.M."/>
            <person name="Berlin A.M."/>
            <person name="Chapman S.B."/>
            <person name="Dewar J."/>
            <person name="Goldberg J."/>
            <person name="Griggs A."/>
            <person name="Gujja S."/>
            <person name="Hansen M."/>
            <person name="Howarth C."/>
            <person name="Imamovic A."/>
            <person name="Larimer J."/>
            <person name="McCowan C."/>
            <person name="Murphy C."/>
            <person name="Neiman D."/>
            <person name="Pearson M."/>
            <person name="Priest M."/>
            <person name="Roberts A."/>
            <person name="Saif S."/>
            <person name="Shea T."/>
            <person name="Sisk P."/>
            <person name="Sykes S."/>
            <person name="Wortman J."/>
            <person name="Nusbaum C."/>
            <person name="Birren B."/>
        </authorList>
    </citation>
    <scope>NUCLEOTIDE SEQUENCE [LARGE SCALE GENOMIC DNA]</scope>
    <source>
        <strain evidence="5 6">CIP 70.18</strain>
    </source>
</reference>
<proteinExistence type="predicted"/>
<dbReference type="Gene3D" id="2.10.109.10">
    <property type="entry name" value="Umud Fragment, subunit A"/>
    <property type="match status" value="1"/>
</dbReference>
<evidence type="ECO:0000259" key="4">
    <source>
        <dbReference type="Pfam" id="PF00717"/>
    </source>
</evidence>
<dbReference type="Proteomes" id="UP000013084">
    <property type="component" value="Unassembled WGS sequence"/>
</dbReference>
<dbReference type="HOGENOM" id="CLU_066192_1_4_6"/>
<sequence length="261" mass="29367">MSSMDIKEIRRLNFVFLIEKALADDAFKNQKEMAAALGLKSGSYISQLKGGERKIEDSKAREFEIFFKLKPYDFDKPLYDKTISEGYMQSGILRPSPSHFNTLETHDNTYLIDTANFVLVPKFDVKGACGFGYTNSDELIKGGIVFKETWLRKKGISPKFGCSAIMGGDGDSMSPTIEHNSLLLANLAITTYEQLVTGNIYAFVANNELRIKRLFKIVKDGGLRISSDNPNKEKFPDEFLTKEELDNIKIVGHIPWRAGDI</sequence>
<dbReference type="AlphaFoldDB" id="N9T1S4"/>
<protein>
    <recommendedName>
        <fullName evidence="4">Peptidase S24/S26A/S26B/S26C domain-containing protein</fullName>
    </recommendedName>
</protein>
<gene>
    <name evidence="5" type="ORF">F902_02019</name>
</gene>
<dbReference type="EMBL" id="APRN01000036">
    <property type="protein sequence ID" value="ENX57622.1"/>
    <property type="molecule type" value="Genomic_DNA"/>
</dbReference>
<evidence type="ECO:0000256" key="3">
    <source>
        <dbReference type="ARBA" id="ARBA00023163"/>
    </source>
</evidence>
<dbReference type="InterPro" id="IPR039418">
    <property type="entry name" value="LexA-like"/>
</dbReference>
<evidence type="ECO:0000313" key="5">
    <source>
        <dbReference type="EMBL" id="ENX57622.1"/>
    </source>
</evidence>
<accession>N9T1S4</accession>
<organism evidence="5 6">
    <name type="scientific">Acinetobacter higginsii</name>
    <dbReference type="NCBI Taxonomy" id="70347"/>
    <lineage>
        <taxon>Bacteria</taxon>
        <taxon>Pseudomonadati</taxon>
        <taxon>Pseudomonadota</taxon>
        <taxon>Gammaproteobacteria</taxon>
        <taxon>Moraxellales</taxon>
        <taxon>Moraxellaceae</taxon>
        <taxon>Acinetobacter</taxon>
    </lineage>
</organism>
<dbReference type="CDD" id="cd06529">
    <property type="entry name" value="S24_LexA-like"/>
    <property type="match status" value="1"/>
</dbReference>
<dbReference type="InterPro" id="IPR036286">
    <property type="entry name" value="LexA/Signal_pep-like_sf"/>
</dbReference>
<dbReference type="OrthoDB" id="9791537at2"/>
<keyword evidence="2" id="KW-0238">DNA-binding</keyword>
<name>N9T1S4_9GAMM</name>
<dbReference type="Pfam" id="PF00717">
    <property type="entry name" value="Peptidase_S24"/>
    <property type="match status" value="1"/>
</dbReference>
<evidence type="ECO:0000256" key="1">
    <source>
        <dbReference type="ARBA" id="ARBA00023015"/>
    </source>
</evidence>
<dbReference type="PANTHER" id="PTHR40661">
    <property type="match status" value="1"/>
</dbReference>
<keyword evidence="1" id="KW-0805">Transcription regulation</keyword>
<dbReference type="PATRIC" id="fig|1217700.3.peg.1950"/>
<dbReference type="RefSeq" id="WP_005203038.1">
    <property type="nucleotide sequence ID" value="NZ_KB850072.1"/>
</dbReference>
<dbReference type="SUPFAM" id="SSF51306">
    <property type="entry name" value="LexA/Signal peptidase"/>
    <property type="match status" value="1"/>
</dbReference>
<keyword evidence="6" id="KW-1185">Reference proteome</keyword>